<dbReference type="PROSITE" id="PS50887">
    <property type="entry name" value="GGDEF"/>
    <property type="match status" value="1"/>
</dbReference>
<dbReference type="InterPro" id="IPR001610">
    <property type="entry name" value="PAC"/>
</dbReference>
<dbReference type="PANTHER" id="PTHR44757:SF2">
    <property type="entry name" value="BIOFILM ARCHITECTURE MAINTENANCE PROTEIN MBAA"/>
    <property type="match status" value="1"/>
</dbReference>
<dbReference type="Proteomes" id="UP000295212">
    <property type="component" value="Unassembled WGS sequence"/>
</dbReference>
<dbReference type="Pfam" id="PF13426">
    <property type="entry name" value="PAS_9"/>
    <property type="match status" value="1"/>
</dbReference>
<sequence>MLLAMPLSIVDSSSQWLVVTLNIATMLEDQISQDSDHFIVQLHEADGLLYGPCLVGNLGERVVFASRTMSLASGGEWRISGLLDTGYLRDLNLLPTLLLLAGLVLTLVLMVSQELYRIAEQRRSRLASTKEATQAALQQRDQFFTLSADLFCRVDLEGCFLQVNPAFQHQLGFTPADLIGQPYTCLVWEEDHPRIAEAIQRLAAGFTVRELVARIRDSDERRRWVEINAALGQEQVIYVVARDITARRENELALRRHEHFFNIVGKTALIGGWYVDLSVGLPIWSDEVCAIHDEPAGFQPTLDQAIAYYAPEDRRRIRTVFEACCHEGTPFDEEFEVITAQPRHIRVRVIGQAVYDDEGRIVQAQGSTQDITEQHRLGAEVSRLADRLTTTLESITDGFFTLDGDWCFSYVNREAERLLQRDPGTLLGRNVWEAFPEAVGTRFETEYLQAMVSGRSAHFEECNPLLDLWVEVNAYPSEEGLAVYFRDINQRKATERQLRILESSVASSVNGVVICDALQPDLPIVYVNPAFERITGYSREQAMGRNCRFLQGENTESRAILRLREGIALERNVHIVIRNYRQDGTTFWNDLYISPVRDDRGKVTHFIGVQNDISTQREYQSRLAYNASHDALTGLPNRALLEDRLAQGCQIAYRYKRYLAVLFLDLDGFKPINDTLGHDTGDRILKDVASRLEELLRPGDTVARFGGDEFVIVLPDLACENDVMPVVQRLLDRVSAPYHIDNNELRITASIGITLCDGEIEQPMQLIQQADLAMYKAKRQGRNTSQWYTLDLNKKVSERVTLRNDLQLAVEKQQFELHYQPQFHAPSGHVIGVEALVRWHHPERGYISPGAFIGLAEDTGQIIPISDWVLATACRDAARLNDMGLGSLHMAVNVSPMHFQRPGFISGVMGTLEESGLTPSLLELELTEGVLMDSTERVIEALQALRESGVRIAIDDFGTGFSSLSYLKHLPIHKIKIDRSFVREVVSDHRDAAIIEGVVTMAGKLRLDLVVEGVETESQYTYLCQQHCNTFQGFYFARPMPLEALVPFLKEHHNRGGKL</sequence>
<dbReference type="Pfam" id="PF00990">
    <property type="entry name" value="GGDEF"/>
    <property type="match status" value="1"/>
</dbReference>
<dbReference type="Pfam" id="PF00563">
    <property type="entry name" value="EAL"/>
    <property type="match status" value="1"/>
</dbReference>
<organism evidence="9 10">
    <name type="scientific">Halomonas ventosae</name>
    <dbReference type="NCBI Taxonomy" id="229007"/>
    <lineage>
        <taxon>Bacteria</taxon>
        <taxon>Pseudomonadati</taxon>
        <taxon>Pseudomonadota</taxon>
        <taxon>Gammaproteobacteria</taxon>
        <taxon>Oceanospirillales</taxon>
        <taxon>Halomonadaceae</taxon>
        <taxon>Halomonas</taxon>
    </lineage>
</organism>
<dbReference type="Pfam" id="PF08448">
    <property type="entry name" value="PAS_4"/>
    <property type="match status" value="2"/>
</dbReference>
<dbReference type="Gene3D" id="3.30.70.270">
    <property type="match status" value="1"/>
</dbReference>
<dbReference type="EC" id="3.1.4.52" evidence="2"/>
<name>A0A4R6ZTI0_9GAMM</name>
<evidence type="ECO:0000256" key="4">
    <source>
        <dbReference type="ARBA" id="ARBA00051114"/>
    </source>
</evidence>
<dbReference type="PANTHER" id="PTHR44757">
    <property type="entry name" value="DIGUANYLATE CYCLASE DGCP"/>
    <property type="match status" value="1"/>
</dbReference>
<dbReference type="SUPFAM" id="SSF55785">
    <property type="entry name" value="PYP-like sensor domain (PAS domain)"/>
    <property type="match status" value="4"/>
</dbReference>
<feature type="domain" description="PAS" evidence="5">
    <location>
        <begin position="154"/>
        <end position="206"/>
    </location>
</feature>
<dbReference type="SMART" id="SM00086">
    <property type="entry name" value="PAC"/>
    <property type="match status" value="3"/>
</dbReference>
<dbReference type="Gene3D" id="3.30.450.20">
    <property type="entry name" value="PAS domain"/>
    <property type="match status" value="4"/>
</dbReference>
<comment type="catalytic activity">
    <reaction evidence="4">
        <text>3',3'-c-di-GMP + H2O = 5'-phosphoguanylyl(3'-&gt;5')guanosine + H(+)</text>
        <dbReference type="Rhea" id="RHEA:24902"/>
        <dbReference type="ChEBI" id="CHEBI:15377"/>
        <dbReference type="ChEBI" id="CHEBI:15378"/>
        <dbReference type="ChEBI" id="CHEBI:58754"/>
        <dbReference type="ChEBI" id="CHEBI:58805"/>
        <dbReference type="EC" id="3.1.4.52"/>
    </reaction>
    <physiologicalReaction direction="left-to-right" evidence="4">
        <dbReference type="Rhea" id="RHEA:24903"/>
    </physiologicalReaction>
</comment>
<dbReference type="InterPro" id="IPR000700">
    <property type="entry name" value="PAS-assoc_C"/>
</dbReference>
<evidence type="ECO:0000256" key="1">
    <source>
        <dbReference type="ARBA" id="ARBA00001946"/>
    </source>
</evidence>
<evidence type="ECO:0000256" key="3">
    <source>
        <dbReference type="ARBA" id="ARBA00022636"/>
    </source>
</evidence>
<feature type="domain" description="PAS" evidence="5">
    <location>
        <begin position="384"/>
        <end position="430"/>
    </location>
</feature>
<dbReference type="Pfam" id="PF08447">
    <property type="entry name" value="PAS_3"/>
    <property type="match status" value="1"/>
</dbReference>
<dbReference type="InterPro" id="IPR000160">
    <property type="entry name" value="GGDEF_dom"/>
</dbReference>
<dbReference type="FunFam" id="3.20.20.450:FF:000001">
    <property type="entry name" value="Cyclic di-GMP phosphodiesterase yahA"/>
    <property type="match status" value="1"/>
</dbReference>
<dbReference type="SUPFAM" id="SSF141868">
    <property type="entry name" value="EAL domain-like"/>
    <property type="match status" value="1"/>
</dbReference>
<dbReference type="InterPro" id="IPR013655">
    <property type="entry name" value="PAS_fold_3"/>
</dbReference>
<dbReference type="InterPro" id="IPR043128">
    <property type="entry name" value="Rev_trsase/Diguanyl_cyclase"/>
</dbReference>
<dbReference type="InterPro" id="IPR035919">
    <property type="entry name" value="EAL_sf"/>
</dbReference>
<dbReference type="InterPro" id="IPR001633">
    <property type="entry name" value="EAL_dom"/>
</dbReference>
<dbReference type="Gene3D" id="3.20.20.450">
    <property type="entry name" value="EAL domain"/>
    <property type="match status" value="1"/>
</dbReference>
<evidence type="ECO:0000259" key="6">
    <source>
        <dbReference type="PROSITE" id="PS50113"/>
    </source>
</evidence>
<reference evidence="9 10" key="1">
    <citation type="submission" date="2019-03" db="EMBL/GenBank/DDBJ databases">
        <title>Genomic Encyclopedia of Type Strains, Phase III (KMG-III): the genomes of soil and plant-associated and newly described type strains.</title>
        <authorList>
            <person name="Whitman W."/>
        </authorList>
    </citation>
    <scope>NUCLEOTIDE SEQUENCE [LARGE SCALE GENOMIC DNA]</scope>
    <source>
        <strain evidence="9 10">CECT 5797</strain>
    </source>
</reference>
<dbReference type="CDD" id="cd01948">
    <property type="entry name" value="EAL"/>
    <property type="match status" value="1"/>
</dbReference>
<protein>
    <recommendedName>
        <fullName evidence="2">cyclic-guanylate-specific phosphodiesterase</fullName>
        <ecNumber evidence="2">3.1.4.52</ecNumber>
    </recommendedName>
</protein>
<feature type="domain" description="EAL" evidence="7">
    <location>
        <begin position="799"/>
        <end position="1053"/>
    </location>
</feature>
<dbReference type="SUPFAM" id="SSF55073">
    <property type="entry name" value="Nucleotide cyclase"/>
    <property type="match status" value="1"/>
</dbReference>
<dbReference type="InterPro" id="IPR035965">
    <property type="entry name" value="PAS-like_dom_sf"/>
</dbReference>
<dbReference type="EMBL" id="SNZJ01000004">
    <property type="protein sequence ID" value="TDR56087.1"/>
    <property type="molecule type" value="Genomic_DNA"/>
</dbReference>
<proteinExistence type="predicted"/>
<dbReference type="SMART" id="SM00267">
    <property type="entry name" value="GGDEF"/>
    <property type="match status" value="1"/>
</dbReference>
<dbReference type="InterPro" id="IPR029787">
    <property type="entry name" value="Nucleotide_cyclase"/>
</dbReference>
<dbReference type="SMART" id="SM00052">
    <property type="entry name" value="EAL"/>
    <property type="match status" value="1"/>
</dbReference>
<evidence type="ECO:0000313" key="9">
    <source>
        <dbReference type="EMBL" id="TDR56087.1"/>
    </source>
</evidence>
<dbReference type="SMART" id="SM00091">
    <property type="entry name" value="PAS"/>
    <property type="match status" value="3"/>
</dbReference>
<dbReference type="CDD" id="cd00130">
    <property type="entry name" value="PAS"/>
    <property type="match status" value="3"/>
</dbReference>
<dbReference type="GO" id="GO:0071111">
    <property type="term" value="F:cyclic-guanylate-specific phosphodiesterase activity"/>
    <property type="evidence" value="ECO:0007669"/>
    <property type="project" value="UniProtKB-EC"/>
</dbReference>
<evidence type="ECO:0000259" key="5">
    <source>
        <dbReference type="PROSITE" id="PS50112"/>
    </source>
</evidence>
<evidence type="ECO:0000259" key="7">
    <source>
        <dbReference type="PROSITE" id="PS50883"/>
    </source>
</evidence>
<dbReference type="InterPro" id="IPR052155">
    <property type="entry name" value="Biofilm_reg_signaling"/>
</dbReference>
<feature type="domain" description="PAC" evidence="6">
    <location>
        <begin position="571"/>
        <end position="625"/>
    </location>
</feature>
<comment type="cofactor">
    <cofactor evidence="1">
        <name>Mg(2+)</name>
        <dbReference type="ChEBI" id="CHEBI:18420"/>
    </cofactor>
</comment>
<dbReference type="PROSITE" id="PS50112">
    <property type="entry name" value="PAS"/>
    <property type="match status" value="3"/>
</dbReference>
<gene>
    <name evidence="9" type="ORF">DFP85_1042</name>
</gene>
<dbReference type="PROSITE" id="PS50883">
    <property type="entry name" value="EAL"/>
    <property type="match status" value="1"/>
</dbReference>
<feature type="domain" description="PAC" evidence="6">
    <location>
        <begin position="331"/>
        <end position="383"/>
    </location>
</feature>
<dbReference type="CDD" id="cd01949">
    <property type="entry name" value="GGDEF"/>
    <property type="match status" value="1"/>
</dbReference>
<comment type="caution">
    <text evidence="9">The sequence shown here is derived from an EMBL/GenBank/DDBJ whole genome shotgun (WGS) entry which is preliminary data.</text>
</comment>
<dbReference type="AlphaFoldDB" id="A0A4R6ZTI0"/>
<feature type="domain" description="GGDEF" evidence="8">
    <location>
        <begin position="657"/>
        <end position="790"/>
    </location>
</feature>
<evidence type="ECO:0000259" key="8">
    <source>
        <dbReference type="PROSITE" id="PS50887"/>
    </source>
</evidence>
<keyword evidence="3" id="KW-0973">c-di-GMP</keyword>
<dbReference type="NCBIfam" id="TIGR00229">
    <property type="entry name" value="sensory_box"/>
    <property type="match status" value="2"/>
</dbReference>
<evidence type="ECO:0000313" key="10">
    <source>
        <dbReference type="Proteomes" id="UP000295212"/>
    </source>
</evidence>
<dbReference type="GO" id="GO:0071732">
    <property type="term" value="P:cellular response to nitric oxide"/>
    <property type="evidence" value="ECO:0007669"/>
    <property type="project" value="UniProtKB-ARBA"/>
</dbReference>
<dbReference type="NCBIfam" id="TIGR00254">
    <property type="entry name" value="GGDEF"/>
    <property type="match status" value="1"/>
</dbReference>
<feature type="domain" description="PAS" evidence="5">
    <location>
        <begin position="493"/>
        <end position="572"/>
    </location>
</feature>
<dbReference type="InterPro" id="IPR000014">
    <property type="entry name" value="PAS"/>
</dbReference>
<dbReference type="FunFam" id="3.30.70.270:FF:000001">
    <property type="entry name" value="Diguanylate cyclase domain protein"/>
    <property type="match status" value="1"/>
</dbReference>
<evidence type="ECO:0000256" key="2">
    <source>
        <dbReference type="ARBA" id="ARBA00012282"/>
    </source>
</evidence>
<dbReference type="PROSITE" id="PS50113">
    <property type="entry name" value="PAC"/>
    <property type="match status" value="2"/>
</dbReference>
<dbReference type="InterPro" id="IPR013656">
    <property type="entry name" value="PAS_4"/>
</dbReference>
<accession>A0A4R6ZTI0</accession>